<organism evidence="2 3">
    <name type="scientific">Nocardioides humilatus</name>
    <dbReference type="NCBI Taxonomy" id="2607660"/>
    <lineage>
        <taxon>Bacteria</taxon>
        <taxon>Bacillati</taxon>
        <taxon>Actinomycetota</taxon>
        <taxon>Actinomycetes</taxon>
        <taxon>Propionibacteriales</taxon>
        <taxon>Nocardioidaceae</taxon>
        <taxon>Nocardioides</taxon>
    </lineage>
</organism>
<sequence>MIGQPVLERLVELACLAPSVHNTQPWMWHTGRGRVRLYADRTRLLPDDDLRGRNLVMSCGAALDHFRYAARALSLDTEVTRLPEGPRSDLLAEISLLRSEPSPSAAEDIAALRARCTDRRRFTSWPVPAAALEGLAEEARARGAVALPVTDVGTRIRLELLTKQGHLVSAVPAFPRPDIPTVAETRAVVESSDGAIVIGAEVDEPAAWLQSGEALSSMWLRATREGLSVVPLSLPADVDAVRTTLRHDETHGAVVPHVLVRIGWQAIGRSQLPRTPRRPLAEVLAR</sequence>
<gene>
    <name evidence="2" type="ORF">F0U44_16105</name>
</gene>
<protein>
    <recommendedName>
        <fullName evidence="1">Nitroreductase domain-containing protein</fullName>
    </recommendedName>
</protein>
<dbReference type="EMBL" id="VUJV01000005">
    <property type="protein sequence ID" value="KAA1417807.1"/>
    <property type="molecule type" value="Genomic_DNA"/>
</dbReference>
<reference evidence="2 3" key="2">
    <citation type="submission" date="2019-09" db="EMBL/GenBank/DDBJ databases">
        <authorList>
            <person name="Jin C."/>
        </authorList>
    </citation>
    <scope>NUCLEOTIDE SEQUENCE [LARGE SCALE GENOMIC DNA]</scope>
    <source>
        <strain evidence="2 3">BN130099</strain>
    </source>
</reference>
<dbReference type="RefSeq" id="WP_149729376.1">
    <property type="nucleotide sequence ID" value="NZ_VUJV01000005.1"/>
</dbReference>
<reference evidence="2 3" key="1">
    <citation type="submission" date="2019-09" db="EMBL/GenBank/DDBJ databases">
        <title>Nocardioides panacisoli sp. nov., isolated from the soil of a ginseng field.</title>
        <authorList>
            <person name="Cho C."/>
        </authorList>
    </citation>
    <scope>NUCLEOTIDE SEQUENCE [LARGE SCALE GENOMIC DNA]</scope>
    <source>
        <strain evidence="2 3">BN130099</strain>
    </source>
</reference>
<accession>A0A5B1LDX3</accession>
<evidence type="ECO:0000313" key="3">
    <source>
        <dbReference type="Proteomes" id="UP000325003"/>
    </source>
</evidence>
<dbReference type="Proteomes" id="UP000325003">
    <property type="component" value="Unassembled WGS sequence"/>
</dbReference>
<comment type="caution">
    <text evidence="2">The sequence shown here is derived from an EMBL/GenBank/DDBJ whole genome shotgun (WGS) entry which is preliminary data.</text>
</comment>
<name>A0A5B1LDX3_9ACTN</name>
<dbReference type="PANTHER" id="PTHR23026:SF123">
    <property type="entry name" value="NAD(P)H NITROREDUCTASE RV3131-RELATED"/>
    <property type="match status" value="1"/>
</dbReference>
<dbReference type="PANTHER" id="PTHR23026">
    <property type="entry name" value="NADPH NITROREDUCTASE"/>
    <property type="match status" value="1"/>
</dbReference>
<dbReference type="SUPFAM" id="SSF55469">
    <property type="entry name" value="FMN-dependent nitroreductase-like"/>
    <property type="match status" value="2"/>
</dbReference>
<evidence type="ECO:0000313" key="2">
    <source>
        <dbReference type="EMBL" id="KAA1417807.1"/>
    </source>
</evidence>
<dbReference type="Pfam" id="PF00881">
    <property type="entry name" value="Nitroreductase"/>
    <property type="match status" value="1"/>
</dbReference>
<feature type="domain" description="Nitroreductase" evidence="1">
    <location>
        <begin position="197"/>
        <end position="264"/>
    </location>
</feature>
<dbReference type="AlphaFoldDB" id="A0A5B1LDX3"/>
<dbReference type="InterPro" id="IPR000415">
    <property type="entry name" value="Nitroreductase-like"/>
</dbReference>
<proteinExistence type="predicted"/>
<dbReference type="InterPro" id="IPR029479">
    <property type="entry name" value="Nitroreductase"/>
</dbReference>
<evidence type="ECO:0000259" key="1">
    <source>
        <dbReference type="Pfam" id="PF00881"/>
    </source>
</evidence>
<dbReference type="Gene3D" id="3.40.109.10">
    <property type="entry name" value="NADH Oxidase"/>
    <property type="match status" value="1"/>
</dbReference>
<keyword evidence="3" id="KW-1185">Reference proteome</keyword>
<dbReference type="GO" id="GO:0016491">
    <property type="term" value="F:oxidoreductase activity"/>
    <property type="evidence" value="ECO:0007669"/>
    <property type="project" value="InterPro"/>
</dbReference>
<dbReference type="InterPro" id="IPR050627">
    <property type="entry name" value="Nitroreductase/BluB"/>
</dbReference>